<evidence type="ECO:0000313" key="2">
    <source>
        <dbReference type="Proteomes" id="UP000824469"/>
    </source>
</evidence>
<gene>
    <name evidence="1" type="ORF">KI387_033638</name>
</gene>
<comment type="caution">
    <text evidence="1">The sequence shown here is derived from an EMBL/GenBank/DDBJ whole genome shotgun (WGS) entry which is preliminary data.</text>
</comment>
<feature type="non-terminal residue" evidence="1">
    <location>
        <position position="1"/>
    </location>
</feature>
<dbReference type="Proteomes" id="UP000824469">
    <property type="component" value="Unassembled WGS sequence"/>
</dbReference>
<name>A0AA38BTH0_TAXCH</name>
<keyword evidence="2" id="KW-1185">Reference proteome</keyword>
<sequence length="82" mass="9626">YKCTMGKMSKHAKLDDVEAYNNQIQEEKSLLRSMYYSLEEENDHLKSELQTKDEILERFQCGDKNKEIPSTSDIETMVDDCI</sequence>
<dbReference type="AlphaFoldDB" id="A0AA38BTH0"/>
<protein>
    <submittedName>
        <fullName evidence="1">Uncharacterized protein</fullName>
    </submittedName>
</protein>
<accession>A0AA38BTH0</accession>
<dbReference type="EMBL" id="JAHRHJ020003813">
    <property type="protein sequence ID" value="KAH9289521.1"/>
    <property type="molecule type" value="Genomic_DNA"/>
</dbReference>
<proteinExistence type="predicted"/>
<reference evidence="1 2" key="1">
    <citation type="journal article" date="2021" name="Nat. Plants">
        <title>The Taxus genome provides insights into paclitaxel biosynthesis.</title>
        <authorList>
            <person name="Xiong X."/>
            <person name="Gou J."/>
            <person name="Liao Q."/>
            <person name="Li Y."/>
            <person name="Zhou Q."/>
            <person name="Bi G."/>
            <person name="Li C."/>
            <person name="Du R."/>
            <person name="Wang X."/>
            <person name="Sun T."/>
            <person name="Guo L."/>
            <person name="Liang H."/>
            <person name="Lu P."/>
            <person name="Wu Y."/>
            <person name="Zhang Z."/>
            <person name="Ro D.K."/>
            <person name="Shang Y."/>
            <person name="Huang S."/>
            <person name="Yan J."/>
        </authorList>
    </citation>
    <scope>NUCLEOTIDE SEQUENCE [LARGE SCALE GENOMIC DNA]</scope>
    <source>
        <strain evidence="1">Ta-2019</strain>
    </source>
</reference>
<evidence type="ECO:0000313" key="1">
    <source>
        <dbReference type="EMBL" id="KAH9289521.1"/>
    </source>
</evidence>
<organism evidence="1 2">
    <name type="scientific">Taxus chinensis</name>
    <name type="common">Chinese yew</name>
    <name type="synonym">Taxus wallichiana var. chinensis</name>
    <dbReference type="NCBI Taxonomy" id="29808"/>
    <lineage>
        <taxon>Eukaryota</taxon>
        <taxon>Viridiplantae</taxon>
        <taxon>Streptophyta</taxon>
        <taxon>Embryophyta</taxon>
        <taxon>Tracheophyta</taxon>
        <taxon>Spermatophyta</taxon>
        <taxon>Pinopsida</taxon>
        <taxon>Pinidae</taxon>
        <taxon>Conifers II</taxon>
        <taxon>Cupressales</taxon>
        <taxon>Taxaceae</taxon>
        <taxon>Taxus</taxon>
    </lineage>
</organism>
<feature type="non-terminal residue" evidence="1">
    <location>
        <position position="82"/>
    </location>
</feature>